<dbReference type="PROSITE" id="PS51257">
    <property type="entry name" value="PROKAR_LIPOPROTEIN"/>
    <property type="match status" value="1"/>
</dbReference>
<feature type="signal peptide" evidence="1">
    <location>
        <begin position="1"/>
        <end position="23"/>
    </location>
</feature>
<evidence type="ECO:0000313" key="2">
    <source>
        <dbReference type="EMBL" id="MCG6504008.1"/>
    </source>
</evidence>
<evidence type="ECO:0000256" key="1">
    <source>
        <dbReference type="SAM" id="SignalP"/>
    </source>
</evidence>
<accession>A0ABS9NMJ1</accession>
<evidence type="ECO:0008006" key="4">
    <source>
        <dbReference type="Google" id="ProtNLM"/>
    </source>
</evidence>
<reference evidence="2 3" key="1">
    <citation type="submission" date="2022-02" db="EMBL/GenBank/DDBJ databases">
        <title>Genome sequence data of Kingella unionensis sp. nov. strain CICC 24913 (CCUG 75125).</title>
        <authorList>
            <person name="Xiao M."/>
        </authorList>
    </citation>
    <scope>NUCLEOTIDE SEQUENCE [LARGE SCALE GENOMIC DNA]</scope>
    <source>
        <strain evidence="2 3">CICC 24913</strain>
    </source>
</reference>
<dbReference type="RefSeq" id="WP_238746693.1">
    <property type="nucleotide sequence ID" value="NZ_JAKOOW010000023.1"/>
</dbReference>
<dbReference type="EMBL" id="JAKOOW010000023">
    <property type="protein sequence ID" value="MCG6504008.1"/>
    <property type="molecule type" value="Genomic_DNA"/>
</dbReference>
<sequence>MWRLPVMVRKSPVLLLAAMLALAACDATLNPPSSRPADSGYTLASSHWSDVAKIRAEAQRLGTQVRGGKMTKVQAAQYLNRYRLKLVGANSVDDSVYDVYLRAAVDSQSGKISPQQAKNYVENALKGWQQRWPYVRKKPSNPAFANFLLEHMGMTPLK</sequence>
<name>A0ABS9NMJ1_9NEIS</name>
<protein>
    <recommendedName>
        <fullName evidence="4">Prokaryotic membrane lipolipid attachment site family protein</fullName>
    </recommendedName>
</protein>
<gene>
    <name evidence="2" type="ORF">MB824_05810</name>
</gene>
<keyword evidence="1" id="KW-0732">Signal</keyword>
<dbReference type="Proteomes" id="UP001298424">
    <property type="component" value="Unassembled WGS sequence"/>
</dbReference>
<organism evidence="2 3">
    <name type="scientific">Kingella pumchi</name>
    <dbReference type="NCBI Taxonomy" id="2779506"/>
    <lineage>
        <taxon>Bacteria</taxon>
        <taxon>Pseudomonadati</taxon>
        <taxon>Pseudomonadota</taxon>
        <taxon>Betaproteobacteria</taxon>
        <taxon>Neisseriales</taxon>
        <taxon>Neisseriaceae</taxon>
        <taxon>Kingella</taxon>
    </lineage>
</organism>
<proteinExistence type="predicted"/>
<feature type="chain" id="PRO_5046269751" description="Prokaryotic membrane lipolipid attachment site family protein" evidence="1">
    <location>
        <begin position="24"/>
        <end position="158"/>
    </location>
</feature>
<keyword evidence="3" id="KW-1185">Reference proteome</keyword>
<evidence type="ECO:0000313" key="3">
    <source>
        <dbReference type="Proteomes" id="UP001298424"/>
    </source>
</evidence>
<comment type="caution">
    <text evidence="2">The sequence shown here is derived from an EMBL/GenBank/DDBJ whole genome shotgun (WGS) entry which is preliminary data.</text>
</comment>